<evidence type="ECO:0000313" key="2">
    <source>
        <dbReference type="Proteomes" id="UP001154322"/>
    </source>
</evidence>
<evidence type="ECO:0000313" key="1">
    <source>
        <dbReference type="EMBL" id="CAH8248335.1"/>
    </source>
</evidence>
<accession>A0ABN8UF99</accession>
<organism evidence="1 2">
    <name type="scientific">Paenibacillus melissococcoides</name>
    <dbReference type="NCBI Taxonomy" id="2912268"/>
    <lineage>
        <taxon>Bacteria</taxon>
        <taxon>Bacillati</taxon>
        <taxon>Bacillota</taxon>
        <taxon>Bacilli</taxon>
        <taxon>Bacillales</taxon>
        <taxon>Paenibacillaceae</taxon>
        <taxon>Paenibacillus</taxon>
    </lineage>
</organism>
<sequence>MDKALKLSEIPTKYLKANVYNYEVDDDNRYIYEGLTDYVGNIIEEEEENGTNFFF</sequence>
<name>A0ABN8UF99_9BACL</name>
<reference evidence="1" key="1">
    <citation type="submission" date="2022-06" db="EMBL/GenBank/DDBJ databases">
        <authorList>
            <person name="Dietemann V."/>
            <person name="Ory F."/>
            <person name="Dainat B."/>
            <person name="Oberhansli S."/>
        </authorList>
    </citation>
    <scope>NUCLEOTIDE SEQUENCE</scope>
    <source>
        <strain evidence="1">Ena-SAMPLE-TAB-26-04-2022-14:26:32:270-5432</strain>
    </source>
</reference>
<dbReference type="EMBL" id="CALYLO010000009">
    <property type="protein sequence ID" value="CAH8248335.1"/>
    <property type="molecule type" value="Genomic_DNA"/>
</dbReference>
<comment type="caution">
    <text evidence="1">The sequence shown here is derived from an EMBL/GenBank/DDBJ whole genome shotgun (WGS) entry which is preliminary data.</text>
</comment>
<proteinExistence type="predicted"/>
<dbReference type="Proteomes" id="UP001154322">
    <property type="component" value="Unassembled WGS sequence"/>
</dbReference>
<keyword evidence="2" id="KW-1185">Reference proteome</keyword>
<gene>
    <name evidence="1" type="ORF">WJ0W_005592</name>
</gene>
<protein>
    <submittedName>
        <fullName evidence="1">Uncharacterized protein</fullName>
    </submittedName>
</protein>